<keyword evidence="4" id="KW-1185">Reference proteome</keyword>
<protein>
    <recommendedName>
        <fullName evidence="5">DUF4190 domain-containing protein</fullName>
    </recommendedName>
</protein>
<keyword evidence="2" id="KW-0472">Membrane</keyword>
<dbReference type="Proteomes" id="UP001426770">
    <property type="component" value="Unassembled WGS sequence"/>
</dbReference>
<keyword evidence="2" id="KW-1133">Transmembrane helix</keyword>
<evidence type="ECO:0000313" key="4">
    <source>
        <dbReference type="Proteomes" id="UP001426770"/>
    </source>
</evidence>
<accession>A0ABP9WIA5</accession>
<gene>
    <name evidence="3" type="ORF">Lsed01_02023</name>
</gene>
<feature type="region of interest" description="Disordered" evidence="1">
    <location>
        <begin position="1"/>
        <end position="28"/>
    </location>
</feature>
<proteinExistence type="predicted"/>
<evidence type="ECO:0000256" key="2">
    <source>
        <dbReference type="SAM" id="Phobius"/>
    </source>
</evidence>
<name>A0ABP9WIA5_9MICO</name>
<dbReference type="EMBL" id="BAABRR010000011">
    <property type="protein sequence ID" value="GAA5519572.1"/>
    <property type="molecule type" value="Genomic_DNA"/>
</dbReference>
<feature type="transmembrane region" description="Helical" evidence="2">
    <location>
        <begin position="37"/>
        <end position="59"/>
    </location>
</feature>
<evidence type="ECO:0000256" key="1">
    <source>
        <dbReference type="SAM" id="MobiDB-lite"/>
    </source>
</evidence>
<evidence type="ECO:0008006" key="5">
    <source>
        <dbReference type="Google" id="ProtNLM"/>
    </source>
</evidence>
<keyword evidence="2" id="KW-0812">Transmembrane</keyword>
<dbReference type="RefSeq" id="WP_286216598.1">
    <property type="nucleotide sequence ID" value="NZ_AP027736.1"/>
</dbReference>
<reference evidence="3 4" key="1">
    <citation type="submission" date="2024-02" db="EMBL/GenBank/DDBJ databases">
        <title>Lysinimicrobium sediminis NBRC 112286.</title>
        <authorList>
            <person name="Ichikawa N."/>
            <person name="Katano-Makiyama Y."/>
            <person name="Hidaka K."/>
        </authorList>
    </citation>
    <scope>NUCLEOTIDE SEQUENCE [LARGE SCALE GENOMIC DNA]</scope>
    <source>
        <strain evidence="3 4">NBRC 112286</strain>
    </source>
</reference>
<feature type="transmembrane region" description="Helical" evidence="2">
    <location>
        <begin position="71"/>
        <end position="98"/>
    </location>
</feature>
<evidence type="ECO:0000313" key="3">
    <source>
        <dbReference type="EMBL" id="GAA5519572.1"/>
    </source>
</evidence>
<organism evidence="3 4">
    <name type="scientific">Demequina sediminis</name>
    <dbReference type="NCBI Taxonomy" id="1930058"/>
    <lineage>
        <taxon>Bacteria</taxon>
        <taxon>Bacillati</taxon>
        <taxon>Actinomycetota</taxon>
        <taxon>Actinomycetes</taxon>
        <taxon>Micrococcales</taxon>
        <taxon>Demequinaceae</taxon>
        <taxon>Demequina</taxon>
    </lineage>
</organism>
<comment type="caution">
    <text evidence="3">The sequence shown here is derived from an EMBL/GenBank/DDBJ whole genome shotgun (WGS) entry which is preliminary data.</text>
</comment>
<sequence length="119" mass="12214">MTVPPQPDQPGMPPVAQPGYVPPAPPAASKPKTWMNITSLVTSLLGLGLVGVIFGHLGVSAANKGQADLKGLGIAGLILGYLEIVAAIVLAIVFIALINNCANDPACVDWWSNLETTSS</sequence>